<gene>
    <name evidence="2" type="ORF">NYF23_02230</name>
</gene>
<name>A0ABY5TNN4_9GAMM</name>
<dbReference type="EMBL" id="CP103416">
    <property type="protein sequence ID" value="UVW35439.1"/>
    <property type="molecule type" value="Genomic_DNA"/>
</dbReference>
<organism evidence="2 3">
    <name type="scientific">SAR92 clade bacterium H455</name>
    <dbReference type="NCBI Taxonomy" id="2974818"/>
    <lineage>
        <taxon>Bacteria</taxon>
        <taxon>Pseudomonadati</taxon>
        <taxon>Pseudomonadota</taxon>
        <taxon>Gammaproteobacteria</taxon>
        <taxon>Cellvibrionales</taxon>
        <taxon>Porticoccaceae</taxon>
        <taxon>SAR92 clade</taxon>
    </lineage>
</organism>
<proteinExistence type="predicted"/>
<sequence>MSLDGWIGLGIPEEVAEQALQWVARLDSDQVSQEDRTGFMQWLDVSPTNRWAYTELSESWAKLSMLQEVSHLVDYSKVLEFKIPESAVRQTANQTDFERSRVANPAANSWLSYAAMALMVVGMLFSQAPADESQQFKVADITIPLDTNLVLLGQD</sequence>
<reference evidence="2" key="1">
    <citation type="submission" date="2022-08" db="EMBL/GenBank/DDBJ databases">
        <title>Catabolic pathway analysis in culturable SAR92 clade bacteria reveals their overlooked roles in DMSP degradation in coastal seas.</title>
        <authorList>
            <person name="He X."/>
            <person name="Zhang X."/>
            <person name="Zhang Y."/>
        </authorList>
    </citation>
    <scope>NUCLEOTIDE SEQUENCE</scope>
    <source>
        <strain evidence="2">H455</strain>
    </source>
</reference>
<evidence type="ECO:0000313" key="3">
    <source>
        <dbReference type="Proteomes" id="UP001059934"/>
    </source>
</evidence>
<keyword evidence="3" id="KW-1185">Reference proteome</keyword>
<accession>A0ABY5TNN4</accession>
<dbReference type="InterPro" id="IPR032623">
    <property type="entry name" value="FecR_N"/>
</dbReference>
<evidence type="ECO:0000259" key="1">
    <source>
        <dbReference type="Pfam" id="PF16220"/>
    </source>
</evidence>
<dbReference type="Pfam" id="PF16220">
    <property type="entry name" value="DUF4880"/>
    <property type="match status" value="1"/>
</dbReference>
<feature type="domain" description="FecR N-terminal" evidence="1">
    <location>
        <begin position="17"/>
        <end position="56"/>
    </location>
</feature>
<protein>
    <submittedName>
        <fullName evidence="2">DUF4880 domain-containing protein</fullName>
    </submittedName>
</protein>
<evidence type="ECO:0000313" key="2">
    <source>
        <dbReference type="EMBL" id="UVW35439.1"/>
    </source>
</evidence>
<dbReference type="Proteomes" id="UP001059934">
    <property type="component" value="Chromosome"/>
</dbReference>